<dbReference type="EMBL" id="BMCJ01000006">
    <property type="protein sequence ID" value="GGC98197.1"/>
    <property type="molecule type" value="Genomic_DNA"/>
</dbReference>
<evidence type="ECO:0000259" key="7">
    <source>
        <dbReference type="PROSITE" id="PS50850"/>
    </source>
</evidence>
<feature type="transmembrane region" description="Helical" evidence="6">
    <location>
        <begin position="80"/>
        <end position="98"/>
    </location>
</feature>
<feature type="domain" description="Major facilitator superfamily (MFS) profile" evidence="7">
    <location>
        <begin position="13"/>
        <end position="389"/>
    </location>
</feature>
<accession>A0ABQ1PJJ1</accession>
<feature type="transmembrane region" description="Helical" evidence="6">
    <location>
        <begin position="247"/>
        <end position="266"/>
    </location>
</feature>
<keyword evidence="5 6" id="KW-0472">Membrane</keyword>
<feature type="transmembrane region" description="Helical" evidence="6">
    <location>
        <begin position="366"/>
        <end position="385"/>
    </location>
</feature>
<evidence type="ECO:0000313" key="8">
    <source>
        <dbReference type="EMBL" id="GGC98197.1"/>
    </source>
</evidence>
<dbReference type="SUPFAM" id="SSF103473">
    <property type="entry name" value="MFS general substrate transporter"/>
    <property type="match status" value="1"/>
</dbReference>
<dbReference type="Gene3D" id="1.20.1250.20">
    <property type="entry name" value="MFS general substrate transporter like domains"/>
    <property type="match status" value="1"/>
</dbReference>
<dbReference type="PANTHER" id="PTHR23531">
    <property type="entry name" value="QUINOLENE RESISTANCE PROTEIN NORA"/>
    <property type="match status" value="1"/>
</dbReference>
<dbReference type="RefSeq" id="WP_062440221.1">
    <property type="nucleotide sequence ID" value="NZ_BMCJ01000006.1"/>
</dbReference>
<keyword evidence="3 6" id="KW-0812">Transmembrane</keyword>
<evidence type="ECO:0000256" key="2">
    <source>
        <dbReference type="ARBA" id="ARBA00022448"/>
    </source>
</evidence>
<dbReference type="Pfam" id="PF07690">
    <property type="entry name" value="MFS_1"/>
    <property type="match status" value="1"/>
</dbReference>
<feature type="transmembrane region" description="Helical" evidence="6">
    <location>
        <begin position="50"/>
        <end position="68"/>
    </location>
</feature>
<name>A0ABQ1PJJ1_9BACI</name>
<feature type="transmembrane region" description="Helical" evidence="6">
    <location>
        <begin position="14"/>
        <end position="38"/>
    </location>
</feature>
<feature type="transmembrane region" description="Helical" evidence="6">
    <location>
        <begin position="166"/>
        <end position="187"/>
    </location>
</feature>
<feature type="transmembrane region" description="Helical" evidence="6">
    <location>
        <begin position="301"/>
        <end position="320"/>
    </location>
</feature>
<comment type="subcellular location">
    <subcellularLocation>
        <location evidence="1">Cell membrane</location>
        <topology evidence="1">Multi-pass membrane protein</topology>
    </subcellularLocation>
</comment>
<dbReference type="Proteomes" id="UP000619534">
    <property type="component" value="Unassembled WGS sequence"/>
</dbReference>
<reference evidence="9" key="1">
    <citation type="journal article" date="2019" name="Int. J. Syst. Evol. Microbiol.">
        <title>The Global Catalogue of Microorganisms (GCM) 10K type strain sequencing project: providing services to taxonomists for standard genome sequencing and annotation.</title>
        <authorList>
            <consortium name="The Broad Institute Genomics Platform"/>
            <consortium name="The Broad Institute Genome Sequencing Center for Infectious Disease"/>
            <person name="Wu L."/>
            <person name="Ma J."/>
        </authorList>
    </citation>
    <scope>NUCLEOTIDE SEQUENCE [LARGE SCALE GENOMIC DNA]</scope>
    <source>
        <strain evidence="9">CCM 7282</strain>
    </source>
</reference>
<dbReference type="CDD" id="cd17489">
    <property type="entry name" value="MFS_YfcJ_like"/>
    <property type="match status" value="1"/>
</dbReference>
<feature type="transmembrane region" description="Helical" evidence="6">
    <location>
        <begin position="214"/>
        <end position="235"/>
    </location>
</feature>
<evidence type="ECO:0000256" key="4">
    <source>
        <dbReference type="ARBA" id="ARBA00022989"/>
    </source>
</evidence>
<feature type="transmembrane region" description="Helical" evidence="6">
    <location>
        <begin position="341"/>
        <end position="360"/>
    </location>
</feature>
<evidence type="ECO:0000256" key="3">
    <source>
        <dbReference type="ARBA" id="ARBA00022692"/>
    </source>
</evidence>
<sequence>MEQRKREPIWTKSFISISLTQFTVFLVFYALLTTLPIYVIQDMNGTEAQGGLTVTAMLVAAILIRPFSGKLIDVIGKRKTLFVSIMVFTMTTFLYIGITEFIPLLWLRLFHGLSFGLFTTVSGAIAADVVPESRRGEGIGYFAMAMNLAVVVGPFIGLSVLQFAPFQVLFILLSIFMISGALSAFLVKVPQATEAIRKTGTFKLSLHDLIETKAVPIALISSLAALSYSSILSFLPVYADATGLSSAASYFFLVFAMAMLLSRPYLGRAYDIKGPKFVIIPCLFIFAFGLVFISFTSTAWMLLVSAAIIGLGYGTLLPGFQTMAVQSAPITRSGHSTATFFMFYDTGIAAGSFIWGLVVAKAGFQQLYLISAVVVLVLIGLFYTYQAKRQPKYAAKNHPV</sequence>
<dbReference type="PROSITE" id="PS50850">
    <property type="entry name" value="MFS"/>
    <property type="match status" value="1"/>
</dbReference>
<feature type="transmembrane region" description="Helical" evidence="6">
    <location>
        <begin position="139"/>
        <end position="160"/>
    </location>
</feature>
<dbReference type="PANTHER" id="PTHR23531:SF2">
    <property type="entry name" value="PERMEASE"/>
    <property type="match status" value="1"/>
</dbReference>
<evidence type="ECO:0000256" key="5">
    <source>
        <dbReference type="ARBA" id="ARBA00023136"/>
    </source>
</evidence>
<keyword evidence="9" id="KW-1185">Reference proteome</keyword>
<evidence type="ECO:0000313" key="9">
    <source>
        <dbReference type="Proteomes" id="UP000619534"/>
    </source>
</evidence>
<proteinExistence type="predicted"/>
<dbReference type="InterPro" id="IPR011701">
    <property type="entry name" value="MFS"/>
</dbReference>
<comment type="caution">
    <text evidence="8">The sequence shown here is derived from an EMBL/GenBank/DDBJ whole genome shotgun (WGS) entry which is preliminary data.</text>
</comment>
<evidence type="ECO:0000256" key="6">
    <source>
        <dbReference type="SAM" id="Phobius"/>
    </source>
</evidence>
<gene>
    <name evidence="8" type="primary">ywoG</name>
    <name evidence="8" type="ORF">GCM10007216_31210</name>
</gene>
<feature type="transmembrane region" description="Helical" evidence="6">
    <location>
        <begin position="278"/>
        <end position="295"/>
    </location>
</feature>
<dbReference type="InterPro" id="IPR052714">
    <property type="entry name" value="MFS_Exporter"/>
</dbReference>
<protein>
    <submittedName>
        <fullName evidence="8">MFS-type transporter YwoG</fullName>
    </submittedName>
</protein>
<dbReference type="InterPro" id="IPR020846">
    <property type="entry name" value="MFS_dom"/>
</dbReference>
<feature type="transmembrane region" description="Helical" evidence="6">
    <location>
        <begin position="104"/>
        <end position="127"/>
    </location>
</feature>
<organism evidence="8 9">
    <name type="scientific">Thalassobacillus devorans</name>
    <dbReference type="NCBI Taxonomy" id="279813"/>
    <lineage>
        <taxon>Bacteria</taxon>
        <taxon>Bacillati</taxon>
        <taxon>Bacillota</taxon>
        <taxon>Bacilli</taxon>
        <taxon>Bacillales</taxon>
        <taxon>Bacillaceae</taxon>
        <taxon>Thalassobacillus</taxon>
    </lineage>
</organism>
<evidence type="ECO:0000256" key="1">
    <source>
        <dbReference type="ARBA" id="ARBA00004651"/>
    </source>
</evidence>
<keyword evidence="4 6" id="KW-1133">Transmembrane helix</keyword>
<keyword evidence="2" id="KW-0813">Transport</keyword>
<dbReference type="InterPro" id="IPR036259">
    <property type="entry name" value="MFS_trans_sf"/>
</dbReference>